<organism evidence="1 2">
    <name type="scientific">Chloropicon roscoffensis</name>
    <dbReference type="NCBI Taxonomy" id="1461544"/>
    <lineage>
        <taxon>Eukaryota</taxon>
        <taxon>Viridiplantae</taxon>
        <taxon>Chlorophyta</taxon>
        <taxon>Chloropicophyceae</taxon>
        <taxon>Chloropicales</taxon>
        <taxon>Chloropicaceae</taxon>
        <taxon>Chloropicon</taxon>
    </lineage>
</organism>
<sequence>MADAERGQDHRCLRDLLEQWGVQETLTEGMSRRWRARVVPLARTEDEVLDHVLNGVPVLLGDPRHASKPFEAIGRGSDKGCALEYFCGGEMDALSRPKIAFLGGWGAPGSDFSSEEYLSLVANFSDVVDPKNENPKNLQMFHRPSEDEGGEDGAQAREVPVLPRELDWPLRDLLGSSGEVAGGPTDAGVVVDNATRVSQRGAVTWWHLDDGGEFVLQVGLPLSKSRQRDPRFWGESGRPIVKIFIFAEKRHYKLIAQDLVTNKTSRAACLDLFNTPSEYLPEGDDDDVLPVFWVAPLLAGGYPLLSPPNAPHMVVTAQDCVMIEQRRISKLFLDEVEYFLRRAKIWNTTPIFYDFIETELRDPNLVLSNVVEPLVALGTKALKSLQEAGGEAEAKLWRRVLARIDSSLKTLLLEELFAAALEATRVRIREFQRELQARGIQAEALDSREAERAALISDMAEEDEKVYRHGGKAFYALVHERGSPRWGVPRQTREEAVKDRKKLKRAAMERKLHTTLMQMKAEA</sequence>
<accession>A0AAX4PFV3</accession>
<evidence type="ECO:0000313" key="2">
    <source>
        <dbReference type="Proteomes" id="UP001472866"/>
    </source>
</evidence>
<proteinExistence type="predicted"/>
<protein>
    <submittedName>
        <fullName evidence="1">Uncharacterized protein</fullName>
    </submittedName>
</protein>
<dbReference type="AlphaFoldDB" id="A0AAX4PFV3"/>
<keyword evidence="2" id="KW-1185">Reference proteome</keyword>
<dbReference type="Proteomes" id="UP001472866">
    <property type="component" value="Chromosome 10"/>
</dbReference>
<evidence type="ECO:0000313" key="1">
    <source>
        <dbReference type="EMBL" id="WZN64813.1"/>
    </source>
</evidence>
<reference evidence="1 2" key="1">
    <citation type="submission" date="2024-03" db="EMBL/GenBank/DDBJ databases">
        <title>Complete genome sequence of the green alga Chloropicon roscoffensis RCC1871.</title>
        <authorList>
            <person name="Lemieux C."/>
            <person name="Pombert J.-F."/>
            <person name="Otis C."/>
            <person name="Turmel M."/>
        </authorList>
    </citation>
    <scope>NUCLEOTIDE SEQUENCE [LARGE SCALE GENOMIC DNA]</scope>
    <source>
        <strain evidence="1 2">RCC1871</strain>
    </source>
</reference>
<dbReference type="EMBL" id="CP151510">
    <property type="protein sequence ID" value="WZN64813.1"/>
    <property type="molecule type" value="Genomic_DNA"/>
</dbReference>
<name>A0AAX4PFV3_9CHLO</name>
<gene>
    <name evidence="1" type="ORF">HKI87_10g63700</name>
</gene>